<evidence type="ECO:0000313" key="1">
    <source>
        <dbReference type="EMBL" id="PNY05947.1"/>
    </source>
</evidence>
<gene>
    <name evidence="1" type="ORF">L195_g002407</name>
</gene>
<evidence type="ECO:0000313" key="2">
    <source>
        <dbReference type="Proteomes" id="UP000236291"/>
    </source>
</evidence>
<sequence>MLTKVNALQANRAESLPSVSIRVASLFRSVKGELAAYLLYPRVLARLVLRALLLPSPSPRSFYRPKAVWSIAKWGSGWLIAVPEPSPGGMHGSLALHGTGVRSPPPSNLTLPRSPYEFELRSPGAKRF</sequence>
<accession>A0A2K3NSF0</accession>
<organism evidence="1 2">
    <name type="scientific">Trifolium pratense</name>
    <name type="common">Red clover</name>
    <dbReference type="NCBI Taxonomy" id="57577"/>
    <lineage>
        <taxon>Eukaryota</taxon>
        <taxon>Viridiplantae</taxon>
        <taxon>Streptophyta</taxon>
        <taxon>Embryophyta</taxon>
        <taxon>Tracheophyta</taxon>
        <taxon>Spermatophyta</taxon>
        <taxon>Magnoliopsida</taxon>
        <taxon>eudicotyledons</taxon>
        <taxon>Gunneridae</taxon>
        <taxon>Pentapetalae</taxon>
        <taxon>rosids</taxon>
        <taxon>fabids</taxon>
        <taxon>Fabales</taxon>
        <taxon>Fabaceae</taxon>
        <taxon>Papilionoideae</taxon>
        <taxon>50 kb inversion clade</taxon>
        <taxon>NPAAA clade</taxon>
        <taxon>Hologalegina</taxon>
        <taxon>IRL clade</taxon>
        <taxon>Trifolieae</taxon>
        <taxon>Trifolium</taxon>
    </lineage>
</organism>
<comment type="caution">
    <text evidence="1">The sequence shown here is derived from an EMBL/GenBank/DDBJ whole genome shotgun (WGS) entry which is preliminary data.</text>
</comment>
<reference evidence="1 2" key="1">
    <citation type="journal article" date="2014" name="Am. J. Bot.">
        <title>Genome assembly and annotation for red clover (Trifolium pratense; Fabaceae).</title>
        <authorList>
            <person name="Istvanek J."/>
            <person name="Jaros M."/>
            <person name="Krenek A."/>
            <person name="Repkova J."/>
        </authorList>
    </citation>
    <scope>NUCLEOTIDE SEQUENCE [LARGE SCALE GENOMIC DNA]</scope>
    <source>
        <strain evidence="2">cv. Tatra</strain>
        <tissue evidence="1">Young leaves</tissue>
    </source>
</reference>
<dbReference type="EMBL" id="ASHM01001057">
    <property type="protein sequence ID" value="PNY05947.1"/>
    <property type="molecule type" value="Genomic_DNA"/>
</dbReference>
<dbReference type="Proteomes" id="UP000236291">
    <property type="component" value="Unassembled WGS sequence"/>
</dbReference>
<protein>
    <submittedName>
        <fullName evidence="1">Uncharacterized protein</fullName>
    </submittedName>
</protein>
<reference evidence="1 2" key="2">
    <citation type="journal article" date="2017" name="Front. Plant Sci.">
        <title>Gene Classification and Mining of Molecular Markers Useful in Red Clover (Trifolium pratense) Breeding.</title>
        <authorList>
            <person name="Istvanek J."/>
            <person name="Dluhosova J."/>
            <person name="Dluhos P."/>
            <person name="Patkova L."/>
            <person name="Nedelnik J."/>
            <person name="Repkova J."/>
        </authorList>
    </citation>
    <scope>NUCLEOTIDE SEQUENCE [LARGE SCALE GENOMIC DNA]</scope>
    <source>
        <strain evidence="2">cv. Tatra</strain>
        <tissue evidence="1">Young leaves</tissue>
    </source>
</reference>
<proteinExistence type="predicted"/>
<name>A0A2K3NSF0_TRIPR</name>
<dbReference type="AlphaFoldDB" id="A0A2K3NSF0"/>